<dbReference type="Proteomes" id="UP000663852">
    <property type="component" value="Unassembled WGS sequence"/>
</dbReference>
<keyword evidence="1" id="KW-0472">Membrane</keyword>
<keyword evidence="1" id="KW-0812">Transmembrane</keyword>
<evidence type="ECO:0000313" key="3">
    <source>
        <dbReference type="EMBL" id="CAF1508433.1"/>
    </source>
</evidence>
<dbReference type="AlphaFoldDB" id="A0A815TWF0"/>
<proteinExistence type="predicted"/>
<protein>
    <submittedName>
        <fullName evidence="3">Uncharacterized protein</fullName>
    </submittedName>
</protein>
<gene>
    <name evidence="2" type="ORF">EDS130_LOCUS41558</name>
    <name evidence="3" type="ORF">XAT740_LOCUS40074</name>
</gene>
<dbReference type="EMBL" id="CAJNOJ010000553">
    <property type="protein sequence ID" value="CAF1483070.1"/>
    <property type="molecule type" value="Genomic_DNA"/>
</dbReference>
<evidence type="ECO:0000256" key="1">
    <source>
        <dbReference type="SAM" id="Phobius"/>
    </source>
</evidence>
<reference evidence="3" key="1">
    <citation type="submission" date="2021-02" db="EMBL/GenBank/DDBJ databases">
        <authorList>
            <person name="Nowell W R."/>
        </authorList>
    </citation>
    <scope>NUCLEOTIDE SEQUENCE</scope>
</reference>
<dbReference type="Proteomes" id="UP000663828">
    <property type="component" value="Unassembled WGS sequence"/>
</dbReference>
<evidence type="ECO:0000313" key="4">
    <source>
        <dbReference type="Proteomes" id="UP000663828"/>
    </source>
</evidence>
<organism evidence="3 4">
    <name type="scientific">Adineta ricciae</name>
    <name type="common">Rotifer</name>
    <dbReference type="NCBI Taxonomy" id="249248"/>
    <lineage>
        <taxon>Eukaryota</taxon>
        <taxon>Metazoa</taxon>
        <taxon>Spiralia</taxon>
        <taxon>Gnathifera</taxon>
        <taxon>Rotifera</taxon>
        <taxon>Eurotatoria</taxon>
        <taxon>Bdelloidea</taxon>
        <taxon>Adinetida</taxon>
        <taxon>Adinetidae</taxon>
        <taxon>Adineta</taxon>
    </lineage>
</organism>
<sequence length="167" mass="19173">MTRNFVAAIYFETITRHLHIAHVSIVIYAVLVENMTFGFGELLRKLRLYTVNFNIFSSIPPSDDQYELQTQRISTRLFIILLALSLIILILYTSLINGTQTVNVDSPTMARYLQLYSTYPQTLSCDCKQISINYAIFVHLNYSLHQICSSVFTIPKIGSIICYVFVE</sequence>
<feature type="transmembrane region" description="Helical" evidence="1">
    <location>
        <begin position="77"/>
        <end position="96"/>
    </location>
</feature>
<name>A0A815TWF0_ADIRI</name>
<keyword evidence="1" id="KW-1133">Transmembrane helix</keyword>
<dbReference type="EMBL" id="CAJNOR010004517">
    <property type="protein sequence ID" value="CAF1508433.1"/>
    <property type="molecule type" value="Genomic_DNA"/>
</dbReference>
<comment type="caution">
    <text evidence="3">The sequence shown here is derived from an EMBL/GenBank/DDBJ whole genome shotgun (WGS) entry which is preliminary data.</text>
</comment>
<feature type="transmembrane region" description="Helical" evidence="1">
    <location>
        <begin position="20"/>
        <end position="39"/>
    </location>
</feature>
<evidence type="ECO:0000313" key="2">
    <source>
        <dbReference type="EMBL" id="CAF1483070.1"/>
    </source>
</evidence>
<keyword evidence="4" id="KW-1185">Reference proteome</keyword>
<accession>A0A815TWF0</accession>